<name>D2VN81_NAEGR</name>
<organism evidence="2">
    <name type="scientific">Naegleria gruberi</name>
    <name type="common">Amoeba</name>
    <dbReference type="NCBI Taxonomy" id="5762"/>
    <lineage>
        <taxon>Eukaryota</taxon>
        <taxon>Discoba</taxon>
        <taxon>Heterolobosea</taxon>
        <taxon>Tetramitia</taxon>
        <taxon>Eutetramitia</taxon>
        <taxon>Vahlkampfiidae</taxon>
        <taxon>Naegleria</taxon>
    </lineage>
</organism>
<dbReference type="KEGG" id="ngr:NAEGRDRAFT_70402"/>
<dbReference type="EMBL" id="GG738884">
    <property type="protein sequence ID" value="EFC41605.1"/>
    <property type="molecule type" value="Genomic_DNA"/>
</dbReference>
<reference evidence="1 2" key="1">
    <citation type="journal article" date="2010" name="Cell">
        <title>The genome of Naegleria gruberi illuminates early eukaryotic versatility.</title>
        <authorList>
            <person name="Fritz-Laylin L.K."/>
            <person name="Prochnik S.E."/>
            <person name="Ginger M.L."/>
            <person name="Dacks J.B."/>
            <person name="Carpenter M.L."/>
            <person name="Field M.C."/>
            <person name="Kuo A."/>
            <person name="Paredez A."/>
            <person name="Chapman J."/>
            <person name="Pham J."/>
            <person name="Shu S."/>
            <person name="Neupane R."/>
            <person name="Cipriano M."/>
            <person name="Mancuso J."/>
            <person name="Tu H."/>
            <person name="Salamov A."/>
            <person name="Lindquist E."/>
            <person name="Shapiro H."/>
            <person name="Lucas S."/>
            <person name="Grigoriev I.V."/>
            <person name="Cande W.Z."/>
            <person name="Fulton C."/>
            <person name="Rokhsar D.S."/>
            <person name="Dawson S.C."/>
        </authorList>
    </citation>
    <scope>NUCLEOTIDE SEQUENCE [LARGE SCALE GENOMIC DNA]</scope>
    <source>
        <strain evidence="1 2">NEG-M</strain>
    </source>
</reference>
<dbReference type="InParanoid" id="D2VN81"/>
<accession>D2VN81</accession>
<evidence type="ECO:0000313" key="2">
    <source>
        <dbReference type="Proteomes" id="UP000006671"/>
    </source>
</evidence>
<protein>
    <submittedName>
        <fullName evidence="1">Predicted protein</fullName>
    </submittedName>
</protein>
<gene>
    <name evidence="1" type="ORF">NAEGRDRAFT_70402</name>
</gene>
<dbReference type="AlphaFoldDB" id="D2VN81"/>
<sequence>MNINRLRLVNRFIASSTPHKSTSSLRYMINNNNCMATTTAASFHVDIKNNHIILTEEKRVFLEALKLELFNSSRSNVANMIKDNSQQSSSYSTATVVSNDDGFDKSLENSRNLMCHKRHDVLTQQESEYFLYL</sequence>
<dbReference type="RefSeq" id="XP_002674349.1">
    <property type="nucleotide sequence ID" value="XM_002674303.1"/>
</dbReference>
<dbReference type="VEuPathDB" id="AmoebaDB:NAEGRDRAFT_70402"/>
<dbReference type="GeneID" id="8851443"/>
<dbReference type="Proteomes" id="UP000006671">
    <property type="component" value="Unassembled WGS sequence"/>
</dbReference>
<dbReference type="OrthoDB" id="10460281at2759"/>
<proteinExistence type="predicted"/>
<keyword evidence="2" id="KW-1185">Reference proteome</keyword>
<evidence type="ECO:0000313" key="1">
    <source>
        <dbReference type="EMBL" id="EFC41605.1"/>
    </source>
</evidence>